<dbReference type="Pfam" id="PF13303">
    <property type="entry name" value="PTS_EIIC_2"/>
    <property type="match status" value="1"/>
</dbReference>
<evidence type="ECO:0000256" key="1">
    <source>
        <dbReference type="ARBA" id="ARBA00004651"/>
    </source>
</evidence>
<sequence>MENSTEVYNEKVINEISKEEKKNGAMIDAAYKVGAGIANSVLVMLGVGLLCETIGKFIGWPAFVGIGTIAKSMLAPAIGAGIAYQLGGNTLVIFSAMIASAVGANAVQFTQAGLIFVSGQPISATLAGLIAVFAGKAVTGKTKLDMMAIPLTSVVVGGIAGLGLAAVTTPLLNWLSASIAHSITISPLIGSALVSLAWSILLMTPASSAAIAIALKLDPVSSAAALIGCTVQFVGFTVMSFKENDAGANIAQGLITPKVQFPNIIKNPKLIIPTFIASMICAPVATMLFKFSCSYELAGLGLNSLIAPLNISATQGIKGILAYVFTGIILPILIIMPIYYSMKKAKAIKDGDMRMKIQ</sequence>
<feature type="transmembrane region" description="Helical" evidence="8">
    <location>
        <begin position="220"/>
        <end position="241"/>
    </location>
</feature>
<comment type="subcellular location">
    <subcellularLocation>
        <location evidence="1">Cell membrane</location>
        <topology evidence="1">Multi-pass membrane protein</topology>
    </subcellularLocation>
</comment>
<keyword evidence="4" id="KW-0762">Sugar transport</keyword>
<keyword evidence="3" id="KW-1003">Cell membrane</keyword>
<dbReference type="EMBL" id="LZYZ01000006">
    <property type="protein sequence ID" value="OOM10505.1"/>
    <property type="molecule type" value="Genomic_DNA"/>
</dbReference>
<dbReference type="GO" id="GO:0009401">
    <property type="term" value="P:phosphoenolpyruvate-dependent sugar phosphotransferase system"/>
    <property type="evidence" value="ECO:0007669"/>
    <property type="project" value="InterPro"/>
</dbReference>
<keyword evidence="7 8" id="KW-0472">Membrane</keyword>
<protein>
    <recommendedName>
        <fullName evidence="9">Phosphotransferase system EIIC domain-containing protein</fullName>
    </recommendedName>
</protein>
<feature type="transmembrane region" description="Helical" evidence="8">
    <location>
        <begin position="270"/>
        <end position="289"/>
    </location>
</feature>
<keyword evidence="6 8" id="KW-1133">Transmembrane helix</keyword>
<organism evidence="10 11">
    <name type="scientific">Clostridium saccharobutylicum</name>
    <dbReference type="NCBI Taxonomy" id="169679"/>
    <lineage>
        <taxon>Bacteria</taxon>
        <taxon>Bacillati</taxon>
        <taxon>Bacillota</taxon>
        <taxon>Clostridia</taxon>
        <taxon>Eubacteriales</taxon>
        <taxon>Clostridiaceae</taxon>
        <taxon>Clostridium</taxon>
    </lineage>
</organism>
<feature type="transmembrane region" description="Helical" evidence="8">
    <location>
        <begin position="29"/>
        <end position="50"/>
    </location>
</feature>
<keyword evidence="5 8" id="KW-0812">Transmembrane</keyword>
<reference evidence="10 11" key="1">
    <citation type="submission" date="2016-05" db="EMBL/GenBank/DDBJ databases">
        <title>Microbial solvent formation.</title>
        <authorList>
            <person name="Poehlein A."/>
            <person name="Montoya Solano J.D."/>
            <person name="Flitsch S."/>
            <person name="Krabben P."/>
            <person name="Duerre P."/>
            <person name="Daniel R."/>
        </authorList>
    </citation>
    <scope>NUCLEOTIDE SEQUENCE [LARGE SCALE GENOMIC DNA]</scope>
    <source>
        <strain evidence="10 11">L1-8</strain>
    </source>
</reference>
<evidence type="ECO:0000256" key="3">
    <source>
        <dbReference type="ARBA" id="ARBA00022475"/>
    </source>
</evidence>
<dbReference type="GO" id="GO:0005886">
    <property type="term" value="C:plasma membrane"/>
    <property type="evidence" value="ECO:0007669"/>
    <property type="project" value="UniProtKB-SubCell"/>
</dbReference>
<accession>A0A1S8N242</accession>
<dbReference type="AlphaFoldDB" id="A0A1S8N242"/>
<feature type="transmembrane region" description="Helical" evidence="8">
    <location>
        <begin position="188"/>
        <end position="214"/>
    </location>
</feature>
<feature type="transmembrane region" description="Helical" evidence="8">
    <location>
        <begin position="90"/>
        <end position="107"/>
    </location>
</feature>
<dbReference type="Proteomes" id="UP000191154">
    <property type="component" value="Unassembled WGS sequence"/>
</dbReference>
<feature type="transmembrane region" description="Helical" evidence="8">
    <location>
        <begin position="320"/>
        <end position="340"/>
    </location>
</feature>
<feature type="transmembrane region" description="Helical" evidence="8">
    <location>
        <begin position="62"/>
        <end position="84"/>
    </location>
</feature>
<dbReference type="GO" id="GO:0008982">
    <property type="term" value="F:protein-N(PI)-phosphohistidine-sugar phosphotransferase activity"/>
    <property type="evidence" value="ECO:0007669"/>
    <property type="project" value="InterPro"/>
</dbReference>
<keyword evidence="2" id="KW-0813">Transport</keyword>
<evidence type="ECO:0000259" key="9">
    <source>
        <dbReference type="Pfam" id="PF13303"/>
    </source>
</evidence>
<feature type="transmembrane region" description="Helical" evidence="8">
    <location>
        <begin position="154"/>
        <end position="176"/>
    </location>
</feature>
<gene>
    <name evidence="10" type="ORF">CLOSAC_31260</name>
</gene>
<evidence type="ECO:0000256" key="2">
    <source>
        <dbReference type="ARBA" id="ARBA00022448"/>
    </source>
</evidence>
<evidence type="ECO:0000256" key="7">
    <source>
        <dbReference type="ARBA" id="ARBA00023136"/>
    </source>
</evidence>
<dbReference type="InterPro" id="IPR003352">
    <property type="entry name" value="PTS_EIIC"/>
</dbReference>
<dbReference type="RefSeq" id="WP_077866201.1">
    <property type="nucleotide sequence ID" value="NZ_LZYZ01000006.1"/>
</dbReference>
<evidence type="ECO:0000256" key="4">
    <source>
        <dbReference type="ARBA" id="ARBA00022597"/>
    </source>
</evidence>
<evidence type="ECO:0000256" key="8">
    <source>
        <dbReference type="SAM" id="Phobius"/>
    </source>
</evidence>
<evidence type="ECO:0000256" key="5">
    <source>
        <dbReference type="ARBA" id="ARBA00022692"/>
    </source>
</evidence>
<proteinExistence type="predicted"/>
<evidence type="ECO:0000313" key="11">
    <source>
        <dbReference type="Proteomes" id="UP000191154"/>
    </source>
</evidence>
<comment type="caution">
    <text evidence="10">The sequence shown here is derived from an EMBL/GenBank/DDBJ whole genome shotgun (WGS) entry which is preliminary data.</text>
</comment>
<evidence type="ECO:0000313" key="10">
    <source>
        <dbReference type="EMBL" id="OOM10505.1"/>
    </source>
</evidence>
<evidence type="ECO:0000256" key="6">
    <source>
        <dbReference type="ARBA" id="ARBA00022989"/>
    </source>
</evidence>
<feature type="transmembrane region" description="Helical" evidence="8">
    <location>
        <begin position="114"/>
        <end position="134"/>
    </location>
</feature>
<feature type="domain" description="Phosphotransferase system EIIC" evidence="9">
    <location>
        <begin position="32"/>
        <end position="354"/>
    </location>
</feature>
<name>A0A1S8N242_CLOSA</name>